<keyword evidence="4 5" id="KW-0949">S-adenosyl-L-methionine</keyword>
<sequence length="372" mass="38840">MEEKSSEEGGGGAIDPVSGLAIPSDWVGRSADPQVLEKVKSGLWALLSDGTLLRRGLTTGTTAAAAAKGAVISLKEPVDEVTVLTPAGIRVAVPVEGHGGYCTAVKIGGDHDSDVTAGAMMEARAARVIGEIDAGGQIGLENASGRPSEFIGAGDGIEIAAGPGIGRIGRRGLCAPPGKPAISPSARGEIARAIEEGMAAAGIGAVRVVLSVRDGEKIAEETMNPDVGVVGGISILGSTGFVEPWNEHLAESREAEILVPDRVVVTTGRVGLKYSRFLFPGHVAVLAGNRLERIRFRDDQESVLCGLPALILKWGMPHILEGTGYRTVAEMVDKEPEHPRIYEGLRKVRGKLPQTRIVLLNRDGSILMDVVP</sequence>
<dbReference type="InterPro" id="IPR036074">
    <property type="entry name" value="CbiD_sf"/>
</dbReference>
<dbReference type="Gene3D" id="3.40.50.10720">
    <property type="entry name" value="CbiD-like domains"/>
    <property type="match status" value="1"/>
</dbReference>
<dbReference type="RefSeq" id="WP_316966851.1">
    <property type="nucleotide sequence ID" value="NZ_JARFPK010000027.1"/>
</dbReference>
<keyword evidence="1 5" id="KW-0169">Cobalamin biosynthesis</keyword>
<dbReference type="HAMAP" id="MF_00787">
    <property type="entry name" value="CbiD"/>
    <property type="match status" value="1"/>
</dbReference>
<gene>
    <name evidence="5" type="primary">cbiD</name>
    <name evidence="6" type="ORF">P0O15_08005</name>
</gene>
<dbReference type="EMBL" id="JARFPK010000027">
    <property type="protein sequence ID" value="MDF0591110.1"/>
    <property type="molecule type" value="Genomic_DNA"/>
</dbReference>
<evidence type="ECO:0000313" key="6">
    <source>
        <dbReference type="EMBL" id="MDF0591110.1"/>
    </source>
</evidence>
<evidence type="ECO:0000313" key="7">
    <source>
        <dbReference type="Proteomes" id="UP001220010"/>
    </source>
</evidence>
<dbReference type="Proteomes" id="UP001220010">
    <property type="component" value="Unassembled WGS sequence"/>
</dbReference>
<dbReference type="PANTHER" id="PTHR35863">
    <property type="entry name" value="COBALT-PRECORRIN-5B C(1)-METHYLTRANSFERASE"/>
    <property type="match status" value="1"/>
</dbReference>
<dbReference type="SUPFAM" id="SSF111342">
    <property type="entry name" value="CbiD-like"/>
    <property type="match status" value="1"/>
</dbReference>
<keyword evidence="3 5" id="KW-0808">Transferase</keyword>
<dbReference type="Gene3D" id="3.30.2110.10">
    <property type="entry name" value="CbiD-like"/>
    <property type="match status" value="1"/>
</dbReference>
<dbReference type="EC" id="2.1.1.195" evidence="5"/>
<dbReference type="PANTHER" id="PTHR35863:SF1">
    <property type="entry name" value="COBALT-PRECORRIN-5B C(1)-METHYLTRANSFERASE"/>
    <property type="match status" value="1"/>
</dbReference>
<reference evidence="6 7" key="1">
    <citation type="submission" date="2023-03" db="EMBL/GenBank/DDBJ databases">
        <title>WGS of Methanotrichaceae archaeon Mx.</title>
        <authorList>
            <person name="Sorokin D.Y."/>
            <person name="Merkel A.Y."/>
        </authorList>
    </citation>
    <scope>NUCLEOTIDE SEQUENCE [LARGE SCALE GENOMIC DNA]</scope>
    <source>
        <strain evidence="6 7">Mx</strain>
    </source>
</reference>
<comment type="pathway">
    <text evidence="5">Cofactor biosynthesis; adenosylcobalamin biosynthesis; cob(II)yrinate a,c-diamide from sirohydrochlorin (anaerobic route): step 6/10.</text>
</comment>
<evidence type="ECO:0000256" key="4">
    <source>
        <dbReference type="ARBA" id="ARBA00022691"/>
    </source>
</evidence>
<comment type="caution">
    <text evidence="6">The sequence shown here is derived from an EMBL/GenBank/DDBJ whole genome shotgun (WGS) entry which is preliminary data.</text>
</comment>
<keyword evidence="7" id="KW-1185">Reference proteome</keyword>
<keyword evidence="2 5" id="KW-0489">Methyltransferase</keyword>
<protein>
    <recommendedName>
        <fullName evidence="5">Cobalt-precorrin-5B C(1)-methyltransferase</fullName>
        <ecNumber evidence="5">2.1.1.195</ecNumber>
    </recommendedName>
    <alternativeName>
        <fullName evidence="5">Cobalt-precorrin-6A synthase</fullName>
    </alternativeName>
</protein>
<name>A0ABT5X8S2_9EURY</name>
<comment type="function">
    <text evidence="5">Catalyzes the methylation of C-1 in cobalt-precorrin-5B to form cobalt-precorrin-6A.</text>
</comment>
<evidence type="ECO:0000256" key="1">
    <source>
        <dbReference type="ARBA" id="ARBA00022573"/>
    </source>
</evidence>
<comment type="catalytic activity">
    <reaction evidence="5">
        <text>Co-precorrin-5B + S-adenosyl-L-methionine = Co-precorrin-6A + S-adenosyl-L-homocysteine</text>
        <dbReference type="Rhea" id="RHEA:26285"/>
        <dbReference type="ChEBI" id="CHEBI:57856"/>
        <dbReference type="ChEBI" id="CHEBI:59789"/>
        <dbReference type="ChEBI" id="CHEBI:60063"/>
        <dbReference type="ChEBI" id="CHEBI:60064"/>
        <dbReference type="EC" id="2.1.1.195"/>
    </reaction>
</comment>
<evidence type="ECO:0000256" key="3">
    <source>
        <dbReference type="ARBA" id="ARBA00022679"/>
    </source>
</evidence>
<evidence type="ECO:0000256" key="5">
    <source>
        <dbReference type="HAMAP-Rule" id="MF_00787"/>
    </source>
</evidence>
<dbReference type="Pfam" id="PF01888">
    <property type="entry name" value="CbiD"/>
    <property type="match status" value="1"/>
</dbReference>
<proteinExistence type="inferred from homology"/>
<accession>A0ABT5X8S2</accession>
<comment type="similarity">
    <text evidence="5">Belongs to the CbiD family.</text>
</comment>
<dbReference type="InterPro" id="IPR002748">
    <property type="entry name" value="CbiD"/>
</dbReference>
<organism evidence="6 7">
    <name type="scientific">Candidatus Methanocrinis natronophilus</name>
    <dbReference type="NCBI Taxonomy" id="3033396"/>
    <lineage>
        <taxon>Archaea</taxon>
        <taxon>Methanobacteriati</taxon>
        <taxon>Methanobacteriota</taxon>
        <taxon>Stenosarchaea group</taxon>
        <taxon>Methanomicrobia</taxon>
        <taxon>Methanotrichales</taxon>
        <taxon>Methanotrichaceae</taxon>
        <taxon>Methanocrinis</taxon>
    </lineage>
</organism>
<evidence type="ECO:0000256" key="2">
    <source>
        <dbReference type="ARBA" id="ARBA00022603"/>
    </source>
</evidence>